<organism evidence="1 2">
    <name type="scientific">Cichlidogyrus casuarinus</name>
    <dbReference type="NCBI Taxonomy" id="1844966"/>
    <lineage>
        <taxon>Eukaryota</taxon>
        <taxon>Metazoa</taxon>
        <taxon>Spiralia</taxon>
        <taxon>Lophotrochozoa</taxon>
        <taxon>Platyhelminthes</taxon>
        <taxon>Monogenea</taxon>
        <taxon>Monopisthocotylea</taxon>
        <taxon>Dactylogyridea</taxon>
        <taxon>Ancyrocephalidae</taxon>
        <taxon>Cichlidogyrus</taxon>
    </lineage>
</organism>
<proteinExistence type="predicted"/>
<comment type="caution">
    <text evidence="1">The sequence shown here is derived from an EMBL/GenBank/DDBJ whole genome shotgun (WGS) entry which is preliminary data.</text>
</comment>
<protein>
    <submittedName>
        <fullName evidence="1">Uncharacterized protein</fullName>
    </submittedName>
</protein>
<gene>
    <name evidence="1" type="ORF">Ciccas_012798</name>
</gene>
<feature type="non-terminal residue" evidence="1">
    <location>
        <position position="474"/>
    </location>
</feature>
<reference evidence="1 2" key="1">
    <citation type="submission" date="2024-11" db="EMBL/GenBank/DDBJ databases">
        <title>Adaptive evolution of stress response genes in parasites aligns with host niche diversity.</title>
        <authorList>
            <person name="Hahn C."/>
            <person name="Resl P."/>
        </authorList>
    </citation>
    <scope>NUCLEOTIDE SEQUENCE [LARGE SCALE GENOMIC DNA]</scope>
    <source>
        <strain evidence="1">EGGRZ-B1_66</strain>
        <tissue evidence="1">Body</tissue>
    </source>
</reference>
<name>A0ABD2PQD7_9PLAT</name>
<dbReference type="AlphaFoldDB" id="A0ABD2PQD7"/>
<evidence type="ECO:0000313" key="2">
    <source>
        <dbReference type="Proteomes" id="UP001626550"/>
    </source>
</evidence>
<dbReference type="Proteomes" id="UP001626550">
    <property type="component" value="Unassembled WGS sequence"/>
</dbReference>
<sequence length="474" mass="53904">YLGQVPKKSPSSAYSGPCRLIEHLFSFDVLYNQILTKQKFFAHISRFIVNQNPLPHSSTSFDRSDFKNNPRTKELLTLISRPLTLVLKRQNENSDLVSRFLADVLSDVRLPNSRDTKENDEIEMRNQLLVLGVASEFIDRIKASNPDPSFINSIFRKLFNLAPCNAYKGLSVLLINYLIETIENSNAFKTLSPESVLASISILSDSLLSALRRSTIASLFSGPLSSIYQPVSLSMLQDEIKYDFESAIYSHKETNMDIDDPSSCSYTSLWSHQWKYSFMTLLDTVLPKLCNFLYRSRKRVILSEENAKDIALIHYALKFVYTASPDQMLPLNSIFSSWDQFLLVLRESIVNFKSFNAQQATGVLGVLTSLQSPVSSLQELDSSIDRRNVKLDEFLALITCFCDCLRHHLLHLTDEEIAQSKCSPYNLSQLISIGNSICDFMCGLIDISHPHQTPSMTNWYPMQLPNEDQQQRTS</sequence>
<evidence type="ECO:0000313" key="1">
    <source>
        <dbReference type="EMBL" id="KAL3308666.1"/>
    </source>
</evidence>
<feature type="non-terminal residue" evidence="1">
    <location>
        <position position="1"/>
    </location>
</feature>
<accession>A0ABD2PQD7</accession>
<keyword evidence="2" id="KW-1185">Reference proteome</keyword>
<dbReference type="EMBL" id="JBJKFK010004886">
    <property type="protein sequence ID" value="KAL3308666.1"/>
    <property type="molecule type" value="Genomic_DNA"/>
</dbReference>